<sequence>MRVLITGAAGFIGTALLRALIARGSLADAGGTPCRIEELVLADRADVPLAGDAPCRRTVLRGDLAEPGFAAQLAALAPDSVFHLAASLTLEAEADEPRAYRLHVEALRELIAGFGKPPRLVLASSIAVFGGDLPATVGDGLRAEPDTTYGTHKAIAELLLADYSRRGRVDARALRLPIVLIRDGAPSPAVSDRIAAIVREPLAGRDVVCGLHPDTRMPVASAQAVARALIAMHDLPAERLPHDRALNLPSLSITVAEMVAALRRVAGDEAAARVRYEPDPTLQRVVDGWPRAFTSDRASALGLHADADFDAILGAYLGADLGANRGADVGADVGANLGANLGASLRGKGTA</sequence>
<dbReference type="AlphaFoldDB" id="A0A5M8A5G7"/>
<evidence type="ECO:0000256" key="1">
    <source>
        <dbReference type="ARBA" id="ARBA00022857"/>
    </source>
</evidence>
<dbReference type="SUPFAM" id="SSF51735">
    <property type="entry name" value="NAD(P)-binding Rossmann-fold domains"/>
    <property type="match status" value="1"/>
</dbReference>
<dbReference type="Proteomes" id="UP000324324">
    <property type="component" value="Unassembled WGS sequence"/>
</dbReference>
<organism evidence="4 5">
    <name type="scientific">Cupriavidus cauae</name>
    <dbReference type="NCBI Taxonomy" id="2608999"/>
    <lineage>
        <taxon>Bacteria</taxon>
        <taxon>Pseudomonadati</taxon>
        <taxon>Pseudomonadota</taxon>
        <taxon>Betaproteobacteria</taxon>
        <taxon>Burkholderiales</taxon>
        <taxon>Burkholderiaceae</taxon>
        <taxon>Cupriavidus</taxon>
    </lineage>
</organism>
<accession>A0A5M8A5G7</accession>
<dbReference type="Gene3D" id="3.90.25.10">
    <property type="entry name" value="UDP-galactose 4-epimerase, domain 1"/>
    <property type="match status" value="1"/>
</dbReference>
<evidence type="ECO:0000256" key="2">
    <source>
        <dbReference type="ARBA" id="ARBA00023277"/>
    </source>
</evidence>
<keyword evidence="2" id="KW-0119">Carbohydrate metabolism</keyword>
<protein>
    <submittedName>
        <fullName evidence="4">NAD-dependent epimerase/dehydratase family protein</fullName>
    </submittedName>
</protein>
<dbReference type="Gene3D" id="3.40.50.720">
    <property type="entry name" value="NAD(P)-binding Rossmann-like Domain"/>
    <property type="match status" value="1"/>
</dbReference>
<evidence type="ECO:0000313" key="4">
    <source>
        <dbReference type="EMBL" id="KAA6118978.1"/>
    </source>
</evidence>
<feature type="domain" description="NAD-dependent epimerase/dehydratase" evidence="3">
    <location>
        <begin position="3"/>
        <end position="238"/>
    </location>
</feature>
<reference evidence="4 5" key="1">
    <citation type="submission" date="2019-09" db="EMBL/GenBank/DDBJ databases">
        <title>Isolation of a novel species in the genus Cupriavidus from patients with sepsis using whole genome sequencing.</title>
        <authorList>
            <person name="Kweon O.J."/>
            <person name="Lee M.-K."/>
        </authorList>
    </citation>
    <scope>NUCLEOTIDE SEQUENCE [LARGE SCALE GENOMIC DNA]</scope>
    <source>
        <strain evidence="4 5">MKL-01</strain>
    </source>
</reference>
<dbReference type="Pfam" id="PF01370">
    <property type="entry name" value="Epimerase"/>
    <property type="match status" value="1"/>
</dbReference>
<evidence type="ECO:0000313" key="5">
    <source>
        <dbReference type="Proteomes" id="UP000324324"/>
    </source>
</evidence>
<gene>
    <name evidence="4" type="ORF">F1599_19940</name>
</gene>
<proteinExistence type="predicted"/>
<keyword evidence="1" id="KW-0521">NADP</keyword>
<dbReference type="EMBL" id="VWRN01000053">
    <property type="protein sequence ID" value="KAA6118978.1"/>
    <property type="molecule type" value="Genomic_DNA"/>
</dbReference>
<name>A0A5M8A5G7_9BURK</name>
<dbReference type="PANTHER" id="PTHR43103">
    <property type="entry name" value="NUCLEOSIDE-DIPHOSPHATE-SUGAR EPIMERASE"/>
    <property type="match status" value="1"/>
</dbReference>
<dbReference type="InterPro" id="IPR001509">
    <property type="entry name" value="Epimerase_deHydtase"/>
</dbReference>
<dbReference type="InterPro" id="IPR036291">
    <property type="entry name" value="NAD(P)-bd_dom_sf"/>
</dbReference>
<comment type="caution">
    <text evidence="4">The sequence shown here is derived from an EMBL/GenBank/DDBJ whole genome shotgun (WGS) entry which is preliminary data.</text>
</comment>
<dbReference type="PANTHER" id="PTHR43103:SF3">
    <property type="entry name" value="ADP-L-GLYCERO-D-MANNO-HEPTOSE-6-EPIMERASE"/>
    <property type="match status" value="1"/>
</dbReference>
<evidence type="ECO:0000259" key="3">
    <source>
        <dbReference type="Pfam" id="PF01370"/>
    </source>
</evidence>
<keyword evidence="5" id="KW-1185">Reference proteome</keyword>